<dbReference type="EMBL" id="VPFL01000008">
    <property type="protein sequence ID" value="TXF12114.1"/>
    <property type="molecule type" value="Genomic_DNA"/>
</dbReference>
<dbReference type="AlphaFoldDB" id="A0A5C7ELX3"/>
<dbReference type="PANTHER" id="PTHR33279">
    <property type="entry name" value="SULFUR CARRIER PROTEIN YEDF-RELATED"/>
    <property type="match status" value="1"/>
</dbReference>
<evidence type="ECO:0000313" key="3">
    <source>
        <dbReference type="EMBL" id="TXF12114.1"/>
    </source>
</evidence>
<evidence type="ECO:0000259" key="2">
    <source>
        <dbReference type="PROSITE" id="PS01148"/>
    </source>
</evidence>
<reference evidence="3 4" key="1">
    <citation type="submission" date="2019-08" db="EMBL/GenBank/DDBJ databases">
        <title>Pelomicrobium methylotrophicum gen. nov., sp. nov. a moderately thermophilic, facultatively anaerobic, lithoautotrophic and methylotrophic bacterium isolated from a terrestrial mud volcano.</title>
        <authorList>
            <person name="Slobodkina G.B."/>
            <person name="Merkel A.Y."/>
            <person name="Slobodkin A.I."/>
        </authorList>
    </citation>
    <scope>NUCLEOTIDE SEQUENCE [LARGE SCALE GENOMIC DNA]</scope>
    <source>
        <strain evidence="3 4">SM250</strain>
    </source>
</reference>
<proteinExistence type="inferred from homology"/>
<dbReference type="InterPro" id="IPR036868">
    <property type="entry name" value="TusA-like_sf"/>
</dbReference>
<keyword evidence="4" id="KW-1185">Reference proteome</keyword>
<comment type="similarity">
    <text evidence="1">Belongs to the sulfur carrier protein TusA family.</text>
</comment>
<sequence length="75" mass="8435">MHFDKELDARGLNCPLPILRTKKSLADMQSGQVLKVVATDPGSVKDFQAFSKQTGNELLNSTEVNGEFHFWLKKK</sequence>
<organism evidence="3 4">
    <name type="scientific">Pelomicrobium methylotrophicum</name>
    <dbReference type="NCBI Taxonomy" id="2602750"/>
    <lineage>
        <taxon>Bacteria</taxon>
        <taxon>Pseudomonadati</taxon>
        <taxon>Pseudomonadota</taxon>
        <taxon>Hydrogenophilia</taxon>
        <taxon>Hydrogenophilia incertae sedis</taxon>
        <taxon>Pelomicrobium</taxon>
    </lineage>
</organism>
<dbReference type="CDD" id="cd00291">
    <property type="entry name" value="SirA_YedF_YeeD"/>
    <property type="match status" value="1"/>
</dbReference>
<dbReference type="SUPFAM" id="SSF64307">
    <property type="entry name" value="SirA-like"/>
    <property type="match status" value="1"/>
</dbReference>
<evidence type="ECO:0000313" key="4">
    <source>
        <dbReference type="Proteomes" id="UP000321201"/>
    </source>
</evidence>
<protein>
    <submittedName>
        <fullName evidence="3">Sulfurtransferase TusA family protein</fullName>
    </submittedName>
</protein>
<gene>
    <name evidence="3" type="ORF">FR698_07670</name>
</gene>
<dbReference type="FunCoup" id="A0A5C7ELX3">
    <property type="interactions" value="242"/>
</dbReference>
<comment type="caution">
    <text evidence="3">The sequence shown here is derived from an EMBL/GenBank/DDBJ whole genome shotgun (WGS) entry which is preliminary data.</text>
</comment>
<dbReference type="Pfam" id="PF01206">
    <property type="entry name" value="TusA"/>
    <property type="match status" value="1"/>
</dbReference>
<dbReference type="RefSeq" id="WP_147799606.1">
    <property type="nucleotide sequence ID" value="NZ_VPFL01000008.1"/>
</dbReference>
<dbReference type="InterPro" id="IPR001455">
    <property type="entry name" value="TusA-like"/>
</dbReference>
<keyword evidence="3" id="KW-0808">Transferase</keyword>
<dbReference type="InParanoid" id="A0A5C7ELX3"/>
<evidence type="ECO:0000256" key="1">
    <source>
        <dbReference type="ARBA" id="ARBA00008984"/>
    </source>
</evidence>
<accession>A0A5C7ELX3</accession>
<dbReference type="OrthoDB" id="9797551at2"/>
<name>A0A5C7ELX3_9PROT</name>
<dbReference type="GO" id="GO:0016740">
    <property type="term" value="F:transferase activity"/>
    <property type="evidence" value="ECO:0007669"/>
    <property type="project" value="UniProtKB-KW"/>
</dbReference>
<dbReference type="PROSITE" id="PS01148">
    <property type="entry name" value="UPF0033"/>
    <property type="match status" value="1"/>
</dbReference>
<dbReference type="PANTHER" id="PTHR33279:SF6">
    <property type="entry name" value="SULFUR CARRIER PROTEIN YEDF-RELATED"/>
    <property type="match status" value="1"/>
</dbReference>
<dbReference type="Gene3D" id="3.30.110.40">
    <property type="entry name" value="TusA-like domain"/>
    <property type="match status" value="1"/>
</dbReference>
<dbReference type="Proteomes" id="UP000321201">
    <property type="component" value="Unassembled WGS sequence"/>
</dbReference>
<feature type="domain" description="UPF0033" evidence="2">
    <location>
        <begin position="7"/>
        <end position="31"/>
    </location>
</feature>